<name>A0A2U1TVF9_9GAMM</name>
<dbReference type="InterPro" id="IPR011051">
    <property type="entry name" value="RmlC_Cupin_sf"/>
</dbReference>
<accession>A0A2U1TVF9</accession>
<keyword evidence="3" id="KW-1185">Reference proteome</keyword>
<proteinExistence type="predicted"/>
<sequence>MIRAEFPLRAKSLTLEASSLPETWKSRILGVIGQANIKLIRMDKGGIPAERHDDFAEALILIEGNLQLDVEGQLIEMKSGDYYLIPRGKTHRVLPGSDGTLLLIDAQSALS</sequence>
<reference evidence="2 3" key="1">
    <citation type="submission" date="2018-04" db="EMBL/GenBank/DDBJ databases">
        <title>Brenneria corticis sp.nov.</title>
        <authorList>
            <person name="Li Y."/>
        </authorList>
    </citation>
    <scope>NUCLEOTIDE SEQUENCE [LARGE SCALE GENOMIC DNA]</scope>
    <source>
        <strain evidence="2 3">CFCC 11842</strain>
    </source>
</reference>
<evidence type="ECO:0000259" key="1">
    <source>
        <dbReference type="Pfam" id="PF07883"/>
    </source>
</evidence>
<gene>
    <name evidence="2" type="ORF">DDT56_15845</name>
</gene>
<dbReference type="AlphaFoldDB" id="A0A2U1TVF9"/>
<protein>
    <submittedName>
        <fullName evidence="2">Cupin domain-containing protein</fullName>
    </submittedName>
</protein>
<organism evidence="2 3">
    <name type="scientific">Brenneria corticis</name>
    <dbReference type="NCBI Taxonomy" id="2173106"/>
    <lineage>
        <taxon>Bacteria</taxon>
        <taxon>Pseudomonadati</taxon>
        <taxon>Pseudomonadota</taxon>
        <taxon>Gammaproteobacteria</taxon>
        <taxon>Enterobacterales</taxon>
        <taxon>Pectobacteriaceae</taxon>
        <taxon>Brenneria</taxon>
    </lineage>
</organism>
<dbReference type="InterPro" id="IPR013096">
    <property type="entry name" value="Cupin_2"/>
</dbReference>
<dbReference type="Proteomes" id="UP000296159">
    <property type="component" value="Unassembled WGS sequence"/>
</dbReference>
<dbReference type="EMBL" id="QDKH01000019">
    <property type="protein sequence ID" value="PWC13395.1"/>
    <property type="molecule type" value="Genomic_DNA"/>
</dbReference>
<dbReference type="Gene3D" id="2.60.120.10">
    <property type="entry name" value="Jelly Rolls"/>
    <property type="match status" value="1"/>
</dbReference>
<dbReference type="SUPFAM" id="SSF51182">
    <property type="entry name" value="RmlC-like cupins"/>
    <property type="match status" value="1"/>
</dbReference>
<dbReference type="Pfam" id="PF07883">
    <property type="entry name" value="Cupin_2"/>
    <property type="match status" value="1"/>
</dbReference>
<comment type="caution">
    <text evidence="2">The sequence shown here is derived from an EMBL/GenBank/DDBJ whole genome shotgun (WGS) entry which is preliminary data.</text>
</comment>
<dbReference type="InterPro" id="IPR014710">
    <property type="entry name" value="RmlC-like_jellyroll"/>
</dbReference>
<evidence type="ECO:0000313" key="3">
    <source>
        <dbReference type="Proteomes" id="UP000296159"/>
    </source>
</evidence>
<evidence type="ECO:0000313" key="2">
    <source>
        <dbReference type="EMBL" id="PWC13395.1"/>
    </source>
</evidence>
<feature type="domain" description="Cupin type-2" evidence="1">
    <location>
        <begin position="42"/>
        <end position="103"/>
    </location>
</feature>